<reference evidence="1" key="1">
    <citation type="submission" date="2022-07" db="EMBL/GenBank/DDBJ databases">
        <authorList>
            <person name="Asif M."/>
            <person name="Alvi I.A."/>
            <person name="Rehman S.U."/>
        </authorList>
    </citation>
    <scope>NUCLEOTIDE SEQUENCE</scope>
</reference>
<accession>A0A9X9JWR1</accession>
<organism evidence="1 2">
    <name type="scientific">Klebsiella phage SBP</name>
    <dbReference type="NCBI Taxonomy" id="2973661"/>
    <lineage>
        <taxon>Viruses</taxon>
        <taxon>Duplodnaviria</taxon>
        <taxon>Heunggongvirae</taxon>
        <taxon>Uroviricota</taxon>
        <taxon>Caudoviricetes</taxon>
        <taxon>Jameshumphriesvirinae</taxon>
        <taxon>Zewailvirus</taxon>
        <taxon>Zewailvirus SBP</taxon>
    </lineage>
</organism>
<keyword evidence="2" id="KW-1185">Reference proteome</keyword>
<sequence length="78" mass="8704">METLSYCQLMERMLAAEARVAELESRTVTVKIPFTVEPSPFAPWVAKAFYQFHKDTVNSCVTAFSDACAEAGIKLKVE</sequence>
<dbReference type="EMBL" id="OP114730">
    <property type="protein sequence ID" value="UYE94793.1"/>
    <property type="molecule type" value="Genomic_DNA"/>
</dbReference>
<protein>
    <submittedName>
        <fullName evidence="1">Uncharacterized protein</fullName>
    </submittedName>
</protein>
<name>A0A9X9JWR1_9CAUD</name>
<evidence type="ECO:0000313" key="1">
    <source>
        <dbReference type="EMBL" id="UYE94793.1"/>
    </source>
</evidence>
<proteinExistence type="predicted"/>
<dbReference type="Proteomes" id="UP001163296">
    <property type="component" value="Segment"/>
</dbReference>
<evidence type="ECO:0000313" key="2">
    <source>
        <dbReference type="Proteomes" id="UP001163296"/>
    </source>
</evidence>
<gene>
    <name evidence="1" type="ORF">SBP_00041</name>
</gene>